<comment type="caution">
    <text evidence="1">The sequence shown here is derived from an EMBL/GenBank/DDBJ whole genome shotgun (WGS) entry which is preliminary data.</text>
</comment>
<dbReference type="Pfam" id="PF00300">
    <property type="entry name" value="His_Phos_1"/>
    <property type="match status" value="1"/>
</dbReference>
<sequence>MTVRLTLVPPAVNASLREVRFDAGGPLDPAGLARAEALAPAFRPATRAYASPSARCLGTARALGLSAEPAPGLAGCAMGRWRGRTLEDVAATEGAGLAAWLSDPEAAPHGGESLRDLRVRVGAWLDALREEAGRVTAVVEPDVVRAATVHALGVPDATARRLDVRPLTAVHLSGRGGRWNLRIGEPPTG</sequence>
<proteinExistence type="predicted"/>
<protein>
    <submittedName>
        <fullName evidence="1">Histidine phosphatase family protein</fullName>
    </submittedName>
</protein>
<dbReference type="Gene3D" id="3.40.50.1240">
    <property type="entry name" value="Phosphoglycerate mutase-like"/>
    <property type="match status" value="1"/>
</dbReference>
<dbReference type="InterPro" id="IPR029033">
    <property type="entry name" value="His_PPase_superfam"/>
</dbReference>
<reference evidence="1 2" key="1">
    <citation type="submission" date="2024-10" db="EMBL/GenBank/DDBJ databases">
        <title>The Natural Products Discovery Center: Release of the First 8490 Sequenced Strains for Exploring Actinobacteria Biosynthetic Diversity.</title>
        <authorList>
            <person name="Kalkreuter E."/>
            <person name="Kautsar S.A."/>
            <person name="Yang D."/>
            <person name="Bader C.D."/>
            <person name="Teijaro C.N."/>
            <person name="Fluegel L."/>
            <person name="Davis C.M."/>
            <person name="Simpson J.R."/>
            <person name="Lauterbach L."/>
            <person name="Steele A.D."/>
            <person name="Gui C."/>
            <person name="Meng S."/>
            <person name="Li G."/>
            <person name="Viehrig K."/>
            <person name="Ye F."/>
            <person name="Su P."/>
            <person name="Kiefer A.F."/>
            <person name="Nichols A."/>
            <person name="Cepeda A.J."/>
            <person name="Yan W."/>
            <person name="Fan B."/>
            <person name="Jiang Y."/>
            <person name="Adhikari A."/>
            <person name="Zheng C.-J."/>
            <person name="Schuster L."/>
            <person name="Cowan T.M."/>
            <person name="Smanski M.J."/>
            <person name="Chevrette M.G."/>
            <person name="De Carvalho L.P.S."/>
            <person name="Shen B."/>
        </authorList>
    </citation>
    <scope>NUCLEOTIDE SEQUENCE [LARGE SCALE GENOMIC DNA]</scope>
    <source>
        <strain evidence="1 2">NPDC053346</strain>
    </source>
</reference>
<evidence type="ECO:0000313" key="2">
    <source>
        <dbReference type="Proteomes" id="UP001614391"/>
    </source>
</evidence>
<dbReference type="InterPro" id="IPR013078">
    <property type="entry name" value="His_Pase_superF_clade-1"/>
</dbReference>
<evidence type="ECO:0000313" key="1">
    <source>
        <dbReference type="EMBL" id="MFI9123141.1"/>
    </source>
</evidence>
<dbReference type="EMBL" id="JBITYT010000014">
    <property type="protein sequence ID" value="MFI9123141.1"/>
    <property type="molecule type" value="Genomic_DNA"/>
</dbReference>
<dbReference type="SUPFAM" id="SSF53254">
    <property type="entry name" value="Phosphoglycerate mutase-like"/>
    <property type="match status" value="1"/>
</dbReference>
<name>A0ABW8D207_STRBI</name>
<gene>
    <name evidence="1" type="ORF">ACIGW0_27760</name>
</gene>
<keyword evidence="2" id="KW-1185">Reference proteome</keyword>
<accession>A0ABW8D207</accession>
<dbReference type="RefSeq" id="WP_399620035.1">
    <property type="nucleotide sequence ID" value="NZ_JBITYT010000014.1"/>
</dbReference>
<organism evidence="1 2">
    <name type="scientific">Streptomyces bikiniensis</name>
    <dbReference type="NCBI Taxonomy" id="1896"/>
    <lineage>
        <taxon>Bacteria</taxon>
        <taxon>Bacillati</taxon>
        <taxon>Actinomycetota</taxon>
        <taxon>Actinomycetes</taxon>
        <taxon>Kitasatosporales</taxon>
        <taxon>Streptomycetaceae</taxon>
        <taxon>Streptomyces</taxon>
    </lineage>
</organism>
<dbReference type="Proteomes" id="UP001614391">
    <property type="component" value="Unassembled WGS sequence"/>
</dbReference>